<protein>
    <recommendedName>
        <fullName evidence="8">DUF659 domain-containing protein</fullName>
    </recommendedName>
</protein>
<feature type="region of interest" description="Disordered" evidence="3">
    <location>
        <begin position="125"/>
        <end position="152"/>
    </location>
</feature>
<dbReference type="Proteomes" id="UP000265515">
    <property type="component" value="Unassembled WGS sequence"/>
</dbReference>
<dbReference type="InterPro" id="IPR012337">
    <property type="entry name" value="RNaseH-like_sf"/>
</dbReference>
<dbReference type="AlphaFoldDB" id="A0A388ME37"/>
<dbReference type="SUPFAM" id="SSF53098">
    <property type="entry name" value="Ribonuclease H-like"/>
    <property type="match status" value="1"/>
</dbReference>
<evidence type="ECO:0000256" key="1">
    <source>
        <dbReference type="ARBA" id="ARBA00001968"/>
    </source>
</evidence>
<dbReference type="PANTHER" id="PTHR32166:SF123">
    <property type="entry name" value="BED-TYPE DOMAIN-CONTAINING PROTEIN"/>
    <property type="match status" value="1"/>
</dbReference>
<feature type="region of interest" description="Disordered" evidence="3">
    <location>
        <begin position="707"/>
        <end position="767"/>
    </location>
</feature>
<accession>A0A388ME37</accession>
<comment type="caution">
    <text evidence="6">The sequence shown here is derived from an EMBL/GenBank/DDBJ whole genome shotgun (WGS) entry which is preliminary data.</text>
</comment>
<dbReference type="PANTHER" id="PTHR32166">
    <property type="entry name" value="OSJNBA0013A04.12 PROTEIN"/>
    <property type="match status" value="1"/>
</dbReference>
<dbReference type="Gramene" id="GBG92773">
    <property type="protein sequence ID" value="GBG92773"/>
    <property type="gene ID" value="CBR_g57016"/>
</dbReference>
<gene>
    <name evidence="6" type="ORF">CBR_g57016</name>
</gene>
<evidence type="ECO:0000313" key="6">
    <source>
        <dbReference type="EMBL" id="GBG92773.1"/>
    </source>
</evidence>
<feature type="domain" description="DUF659" evidence="4">
    <location>
        <begin position="196"/>
        <end position="350"/>
    </location>
</feature>
<organism evidence="6 7">
    <name type="scientific">Chara braunii</name>
    <name type="common">Braun's stonewort</name>
    <dbReference type="NCBI Taxonomy" id="69332"/>
    <lineage>
        <taxon>Eukaryota</taxon>
        <taxon>Viridiplantae</taxon>
        <taxon>Streptophyta</taxon>
        <taxon>Charophyceae</taxon>
        <taxon>Charales</taxon>
        <taxon>Characeae</taxon>
        <taxon>Chara</taxon>
    </lineage>
</organism>
<name>A0A388ME37_CHABU</name>
<feature type="domain" description="DDE Tnp4" evidence="5">
    <location>
        <begin position="30"/>
        <end position="109"/>
    </location>
</feature>
<comment type="cofactor">
    <cofactor evidence="1">
        <name>a divalent metal cation</name>
        <dbReference type="ChEBI" id="CHEBI:60240"/>
    </cofactor>
</comment>
<dbReference type="Pfam" id="PF13359">
    <property type="entry name" value="DDE_Tnp_4"/>
    <property type="match status" value="1"/>
</dbReference>
<evidence type="ECO:0000256" key="2">
    <source>
        <dbReference type="ARBA" id="ARBA00022723"/>
    </source>
</evidence>
<evidence type="ECO:0000313" key="7">
    <source>
        <dbReference type="Proteomes" id="UP000265515"/>
    </source>
</evidence>
<evidence type="ECO:0000256" key="3">
    <source>
        <dbReference type="SAM" id="MobiDB-lite"/>
    </source>
</evidence>
<reference evidence="6 7" key="1">
    <citation type="journal article" date="2018" name="Cell">
        <title>The Chara Genome: Secondary Complexity and Implications for Plant Terrestrialization.</title>
        <authorList>
            <person name="Nishiyama T."/>
            <person name="Sakayama H."/>
            <person name="Vries J.D."/>
            <person name="Buschmann H."/>
            <person name="Saint-Marcoux D."/>
            <person name="Ullrich K.K."/>
            <person name="Haas F.B."/>
            <person name="Vanderstraeten L."/>
            <person name="Becker D."/>
            <person name="Lang D."/>
            <person name="Vosolsobe S."/>
            <person name="Rombauts S."/>
            <person name="Wilhelmsson P.K.I."/>
            <person name="Janitza P."/>
            <person name="Kern R."/>
            <person name="Heyl A."/>
            <person name="Rumpler F."/>
            <person name="Villalobos L.I.A.C."/>
            <person name="Clay J.M."/>
            <person name="Skokan R."/>
            <person name="Toyoda A."/>
            <person name="Suzuki Y."/>
            <person name="Kagoshima H."/>
            <person name="Schijlen E."/>
            <person name="Tajeshwar N."/>
            <person name="Catarino B."/>
            <person name="Hetherington A.J."/>
            <person name="Saltykova A."/>
            <person name="Bonnot C."/>
            <person name="Breuninger H."/>
            <person name="Symeonidi A."/>
            <person name="Radhakrishnan G.V."/>
            <person name="Van Nieuwerburgh F."/>
            <person name="Deforce D."/>
            <person name="Chang C."/>
            <person name="Karol K.G."/>
            <person name="Hedrich R."/>
            <person name="Ulvskov P."/>
            <person name="Glockner G."/>
            <person name="Delwiche C.F."/>
            <person name="Petrasek J."/>
            <person name="Van de Peer Y."/>
            <person name="Friml J."/>
            <person name="Beilby M."/>
            <person name="Dolan L."/>
            <person name="Kohara Y."/>
            <person name="Sugano S."/>
            <person name="Fujiyama A."/>
            <person name="Delaux P.-M."/>
            <person name="Quint M."/>
            <person name="TheiBen G."/>
            <person name="Hagemann M."/>
            <person name="Harholt J."/>
            <person name="Dunand C."/>
            <person name="Zachgo S."/>
            <person name="Langdale J."/>
            <person name="Maumus F."/>
            <person name="Straeten D.V.D."/>
            <person name="Gould S.B."/>
            <person name="Rensing S.A."/>
        </authorList>
    </citation>
    <scope>NUCLEOTIDE SEQUENCE [LARGE SCALE GENOMIC DNA]</scope>
    <source>
        <strain evidence="6 7">S276</strain>
    </source>
</reference>
<dbReference type="InterPro" id="IPR027806">
    <property type="entry name" value="HARBI1_dom"/>
</dbReference>
<dbReference type="InterPro" id="IPR007021">
    <property type="entry name" value="DUF659"/>
</dbReference>
<dbReference type="Pfam" id="PF04937">
    <property type="entry name" value="DUF659"/>
    <property type="match status" value="1"/>
</dbReference>
<dbReference type="EMBL" id="BFEA01001132">
    <property type="protein sequence ID" value="GBG92773.1"/>
    <property type="molecule type" value="Genomic_DNA"/>
</dbReference>
<dbReference type="GO" id="GO:0046872">
    <property type="term" value="F:metal ion binding"/>
    <property type="evidence" value="ECO:0007669"/>
    <property type="project" value="UniProtKB-KW"/>
</dbReference>
<evidence type="ECO:0008006" key="8">
    <source>
        <dbReference type="Google" id="ProtNLM"/>
    </source>
</evidence>
<keyword evidence="7" id="KW-1185">Reference proteome</keyword>
<dbReference type="OrthoDB" id="1712654at2759"/>
<sequence>MSRLCVQGESGEGVFSGEPTLLRDGTSIAPYLLGDAGFPLLDWLMTPHSTLRDRTPTHVTFDDVHSMARNVIERTFEILKGIWRNFGRRQIENLKTISWEFMVVCILHNLLIDYKVDLQDLMASHNDPDNDSSDDDNRPHRRCPQVPRNAKDAADDDDVCINFVGLTRTQWIRAKLVGHVGHHMELGATKAVMDMPSSETIWTVVLDLVYGQVQKAVQPIIDKWDISGCTLITDGAMDRKWRPVINFIGAGEGGAVLLRVVDMQHRKATATTIAKLWEEVMREIGVHRVNAICTDNAGVNKRAARILARRSDPDIAKIPWLPCAAHTLSLLMKEIANLQWVAKHVKRAKMMVRFIKNHHRTVALYARCSLEETKTLVMPTEVRFASTYQMLERLHDRRWVLDEMMDKGWREIHWSTRKLKKKADKIYLTVTSNEWWEEVERIVKVMRPVNELLRRMDSDGLAPSQLWGFDEMLQGRLRSIGGLTVEQQEDIMRVVVDRCRMMLQPAHAANFLLSPLRRDPRWVMDRQTPLMQNAIKYFLTQLSGERWGALQSHIDVWQSLWAFHCEPPREHRFKEPMWDTFGQADASLTCKTASPWWATYGCNHKDLQKIATRVTNVWSTATPSERNWSSLDLIHSKRRNNLSSESLAKLVYVHWNMQLQSIPRSMKDGWVDVWATFFDDPEPPSPNDGAILPGPLEMTEEELQRQARLTKTSRGRIPKDLDSDDSVASSSDDDIIWSEKGSKRTQPLQDAKGKAPMGEEGEEVEGG</sequence>
<evidence type="ECO:0000259" key="5">
    <source>
        <dbReference type="Pfam" id="PF13359"/>
    </source>
</evidence>
<proteinExistence type="predicted"/>
<keyword evidence="2" id="KW-0479">Metal-binding</keyword>
<evidence type="ECO:0000259" key="4">
    <source>
        <dbReference type="Pfam" id="PF04937"/>
    </source>
</evidence>